<reference evidence="4" key="2">
    <citation type="submission" date="2018-11" db="EMBL/GenBank/DDBJ databases">
        <title>Trombidioid mite genomics.</title>
        <authorList>
            <person name="Dong X."/>
        </authorList>
    </citation>
    <scope>NUCLEOTIDE SEQUENCE</scope>
    <source>
        <strain evidence="4">UoL-WK</strain>
    </source>
</reference>
<dbReference type="EMBL" id="NCKU01002888">
    <property type="protein sequence ID" value="RWS08606.1"/>
    <property type="molecule type" value="Genomic_DNA"/>
</dbReference>
<feature type="region of interest" description="Disordered" evidence="1">
    <location>
        <begin position="187"/>
        <end position="211"/>
    </location>
</feature>
<dbReference type="EMBL" id="NCKU01001269">
    <property type="protein sequence ID" value="RWS12581.1"/>
    <property type="molecule type" value="Genomic_DNA"/>
</dbReference>
<comment type="caution">
    <text evidence="4">The sequence shown here is derived from an EMBL/GenBank/DDBJ whole genome shotgun (WGS) entry which is preliminary data.</text>
</comment>
<evidence type="ECO:0000313" key="5">
    <source>
        <dbReference type="EMBL" id="RWS12581.1"/>
    </source>
</evidence>
<feature type="chain" id="PRO_5036094787" evidence="2">
    <location>
        <begin position="22"/>
        <end position="301"/>
    </location>
</feature>
<dbReference type="EMBL" id="NCKU01002876">
    <property type="protein sequence ID" value="RWS08630.1"/>
    <property type="molecule type" value="Genomic_DNA"/>
</dbReference>
<keyword evidence="2" id="KW-0732">Signal</keyword>
<keyword evidence="6" id="KW-1185">Reference proteome</keyword>
<dbReference type="AlphaFoldDB" id="A0A3S3QGX1"/>
<gene>
    <name evidence="3" type="ORF">B4U79_08741</name>
    <name evidence="4" type="ORF">B4U79_09441</name>
    <name evidence="5" type="ORF">B4U79_13038</name>
</gene>
<feature type="signal peptide" evidence="2">
    <location>
        <begin position="1"/>
        <end position="21"/>
    </location>
</feature>
<evidence type="ECO:0000256" key="2">
    <source>
        <dbReference type="SAM" id="SignalP"/>
    </source>
</evidence>
<accession>A0A3S3QGX1</accession>
<evidence type="ECO:0000256" key="1">
    <source>
        <dbReference type="SAM" id="MobiDB-lite"/>
    </source>
</evidence>
<proteinExistence type="predicted"/>
<evidence type="ECO:0000313" key="4">
    <source>
        <dbReference type="EMBL" id="RWS08630.1"/>
    </source>
</evidence>
<evidence type="ECO:0000313" key="3">
    <source>
        <dbReference type="EMBL" id="RWS08606.1"/>
    </source>
</evidence>
<sequence>MVRSLFAIVVLHQLLVTVIYGQACISYEFHEKAAHRPRLSEALSFACEKKGGRVRNYFSSVIETFGPPVFNVTFHCCMEKKCYSDLDCSFNFNCQRGQCQISNCTLTDTLDVVLREDEECIIKEDCFFPVPDDAHNWSCLKDPHCGVTRNCAKNARFCKRCATGYQERVPQHLSTVSTVSTYETTEATNEIVTKESTSDGDDTDNNSTSSTVTAELARNMTRVTDNVITNATTNALNENETSLSLNATFSTLTTLSPSTNSLINNEIVVDNNTFGANNETWRSTTILFNVDSGNETRNEIN</sequence>
<dbReference type="Proteomes" id="UP000285301">
    <property type="component" value="Unassembled WGS sequence"/>
</dbReference>
<name>A0A3S3QGX1_9ACAR</name>
<organism evidence="4 6">
    <name type="scientific">Dinothrombium tinctorium</name>
    <dbReference type="NCBI Taxonomy" id="1965070"/>
    <lineage>
        <taxon>Eukaryota</taxon>
        <taxon>Metazoa</taxon>
        <taxon>Ecdysozoa</taxon>
        <taxon>Arthropoda</taxon>
        <taxon>Chelicerata</taxon>
        <taxon>Arachnida</taxon>
        <taxon>Acari</taxon>
        <taxon>Acariformes</taxon>
        <taxon>Trombidiformes</taxon>
        <taxon>Prostigmata</taxon>
        <taxon>Anystina</taxon>
        <taxon>Parasitengona</taxon>
        <taxon>Trombidioidea</taxon>
        <taxon>Trombidiidae</taxon>
        <taxon>Dinothrombium</taxon>
    </lineage>
</organism>
<dbReference type="OrthoDB" id="6511664at2759"/>
<evidence type="ECO:0000313" key="6">
    <source>
        <dbReference type="Proteomes" id="UP000285301"/>
    </source>
</evidence>
<reference evidence="4 6" key="1">
    <citation type="journal article" date="2018" name="Gigascience">
        <title>Genomes of trombidid mites reveal novel predicted allergens and laterally-transferred genes associated with secondary metabolism.</title>
        <authorList>
            <person name="Dong X."/>
            <person name="Chaisiri K."/>
            <person name="Xia D."/>
            <person name="Armstrong S.D."/>
            <person name="Fang Y."/>
            <person name="Donnelly M.J."/>
            <person name="Kadowaki T."/>
            <person name="McGarry J.W."/>
            <person name="Darby A.C."/>
            <person name="Makepeace B.L."/>
        </authorList>
    </citation>
    <scope>NUCLEOTIDE SEQUENCE [LARGE SCALE GENOMIC DNA]</scope>
    <source>
        <strain evidence="4">UoL-WK</strain>
    </source>
</reference>
<protein>
    <submittedName>
        <fullName evidence="4">Uncharacterized protein</fullName>
    </submittedName>
</protein>